<dbReference type="Pfam" id="PF22289">
    <property type="entry name" value="DmmA-like_C"/>
    <property type="match status" value="1"/>
</dbReference>
<reference evidence="2" key="1">
    <citation type="journal article" date="2014" name="Int. J. Syst. Evol. Microbiol.">
        <title>Complete genome sequence of Corynebacterium casei LMG S-19264T (=DSM 44701T), isolated from a smear-ripened cheese.</title>
        <authorList>
            <consortium name="US DOE Joint Genome Institute (JGI-PGF)"/>
            <person name="Walter F."/>
            <person name="Albersmeier A."/>
            <person name="Kalinowski J."/>
            <person name="Ruckert C."/>
        </authorList>
    </citation>
    <scope>NUCLEOTIDE SEQUENCE</scope>
    <source>
        <strain evidence="2">CGMCC 1.12827</strain>
    </source>
</reference>
<dbReference type="RefSeq" id="WP_188585947.1">
    <property type="nucleotide sequence ID" value="NZ_BMGC01000007.1"/>
</dbReference>
<dbReference type="NCBIfam" id="NF041259">
    <property type="entry name" value="mono_DmmA_fam"/>
    <property type="match status" value="1"/>
</dbReference>
<evidence type="ECO:0000313" key="3">
    <source>
        <dbReference type="Proteomes" id="UP000621454"/>
    </source>
</evidence>
<dbReference type="Proteomes" id="UP000621454">
    <property type="component" value="Unassembled WGS sequence"/>
</dbReference>
<evidence type="ECO:0000259" key="1">
    <source>
        <dbReference type="Pfam" id="PF22289"/>
    </source>
</evidence>
<proteinExistence type="predicted"/>
<name>A0A916T1B5_9ACTN</name>
<protein>
    <recommendedName>
        <fullName evidence="1">Dimethylamine monooxygenase subunit DmmA-like C-terminal domain-containing protein</fullName>
    </recommendedName>
</protein>
<keyword evidence="3" id="KW-1185">Reference proteome</keyword>
<dbReference type="EMBL" id="BMGC01000007">
    <property type="protein sequence ID" value="GGB27618.1"/>
    <property type="molecule type" value="Genomic_DNA"/>
</dbReference>
<reference evidence="2" key="2">
    <citation type="submission" date="2020-09" db="EMBL/GenBank/DDBJ databases">
        <authorList>
            <person name="Sun Q."/>
            <person name="Zhou Y."/>
        </authorList>
    </citation>
    <scope>NUCLEOTIDE SEQUENCE</scope>
    <source>
        <strain evidence="2">CGMCC 1.12827</strain>
    </source>
</reference>
<evidence type="ECO:0000313" key="2">
    <source>
        <dbReference type="EMBL" id="GGB27618.1"/>
    </source>
</evidence>
<dbReference type="InterPro" id="IPR048037">
    <property type="entry name" value="DmmA-like_C"/>
</dbReference>
<organism evidence="2 3">
    <name type="scientific">Gordonia jinhuaensis</name>
    <dbReference type="NCBI Taxonomy" id="1517702"/>
    <lineage>
        <taxon>Bacteria</taxon>
        <taxon>Bacillati</taxon>
        <taxon>Actinomycetota</taxon>
        <taxon>Actinomycetes</taxon>
        <taxon>Mycobacteriales</taxon>
        <taxon>Gordoniaceae</taxon>
        <taxon>Gordonia</taxon>
    </lineage>
</organism>
<dbReference type="AlphaFoldDB" id="A0A916T1B5"/>
<comment type="caution">
    <text evidence="2">The sequence shown here is derived from an EMBL/GenBank/DDBJ whole genome shotgun (WGS) entry which is preliminary data.</text>
</comment>
<sequence>MKVGTGKTDVTDAVGAPAPLSLPRWSDQLPTPDPRALAYLVIGLGEDGPALAAQWAGRLNMPCTMLTGDRFSDVDAAVSAALDRLLVGHRVCAIGPEADLLLIASRLDAAGLIEAEYAMCATSTSDLTVYCVHCSATTRTAARTGDIVICSGCRRHLYIDAHVSRLRGGYLGTDAYAQELR</sequence>
<accession>A0A916T1B5</accession>
<gene>
    <name evidence="2" type="ORF">GCM10011489_14760</name>
</gene>
<feature type="domain" description="Dimethylamine monooxygenase subunit DmmA-like C-terminal" evidence="1">
    <location>
        <begin position="129"/>
        <end position="172"/>
    </location>
</feature>